<name>A0ABD5RLR9_9EURY</name>
<proteinExistence type="inferred from homology"/>
<dbReference type="Gene3D" id="3.30.2380.10">
    <property type="entry name" value="CGI121/TPRKB"/>
    <property type="match status" value="1"/>
</dbReference>
<comment type="similarity">
    <text evidence="1">Belongs to the CGI121/TPRKB family.</text>
</comment>
<comment type="caution">
    <text evidence="2">The sequence shown here is derived from an EMBL/GenBank/DDBJ whole genome shotgun (WGS) entry which is preliminary data.</text>
</comment>
<evidence type="ECO:0000313" key="2">
    <source>
        <dbReference type="EMBL" id="MFC5971363.1"/>
    </source>
</evidence>
<dbReference type="InterPro" id="IPR036504">
    <property type="entry name" value="CGI121/TPRKB_sf"/>
</dbReference>
<dbReference type="Pfam" id="PF08617">
    <property type="entry name" value="CGI-121"/>
    <property type="match status" value="1"/>
</dbReference>
<dbReference type="Proteomes" id="UP001596099">
    <property type="component" value="Unassembled WGS sequence"/>
</dbReference>
<dbReference type="NCBIfam" id="NF011465">
    <property type="entry name" value="PRK14886.1-1"/>
    <property type="match status" value="1"/>
</dbReference>
<sequence length="170" mass="18193">MELVEGRATVESVDEFVATLGGIGEEHGCAVQAFDARSVVDRAHLRRAVELADRAFERDENVARDRAVEIVLYAAGRRQIDQALALGVSEGEVPVVVVVHAPETDGGTGGDERAAVAAVSELLEPAETLGGYDEERVCSFFDITDAERAATDASLSELVRERVALLTIDK</sequence>
<evidence type="ECO:0000256" key="1">
    <source>
        <dbReference type="ARBA" id="ARBA00005546"/>
    </source>
</evidence>
<dbReference type="EMBL" id="JBHSQH010000001">
    <property type="protein sequence ID" value="MFC5971363.1"/>
    <property type="molecule type" value="Genomic_DNA"/>
</dbReference>
<dbReference type="SUPFAM" id="SSF143870">
    <property type="entry name" value="PF0523-like"/>
    <property type="match status" value="1"/>
</dbReference>
<dbReference type="InterPro" id="IPR016799">
    <property type="entry name" value="UCP022062"/>
</dbReference>
<organism evidence="2 3">
    <name type="scientific">Halomarina salina</name>
    <dbReference type="NCBI Taxonomy" id="1872699"/>
    <lineage>
        <taxon>Archaea</taxon>
        <taxon>Methanobacteriati</taxon>
        <taxon>Methanobacteriota</taxon>
        <taxon>Stenosarchaea group</taxon>
        <taxon>Halobacteria</taxon>
        <taxon>Halobacteriales</taxon>
        <taxon>Natronomonadaceae</taxon>
        <taxon>Halomarina</taxon>
    </lineage>
</organism>
<dbReference type="AlphaFoldDB" id="A0ABD5RLR9"/>
<dbReference type="InterPro" id="IPR013926">
    <property type="entry name" value="CGI121/TPRKB"/>
</dbReference>
<gene>
    <name evidence="2" type="primary">cgi121</name>
    <name evidence="2" type="ORF">ACFPYI_08490</name>
</gene>
<keyword evidence="3" id="KW-1185">Reference proteome</keyword>
<dbReference type="RefSeq" id="WP_247414262.1">
    <property type="nucleotide sequence ID" value="NZ_JALLGW010000001.1"/>
</dbReference>
<protein>
    <submittedName>
        <fullName evidence="2">KEOPS complex subunit Cgi121</fullName>
    </submittedName>
</protein>
<dbReference type="PIRSF" id="PIRSF022062">
    <property type="entry name" value="UCP022062"/>
    <property type="match status" value="1"/>
</dbReference>
<reference evidence="2 3" key="1">
    <citation type="journal article" date="2019" name="Int. J. Syst. Evol. Microbiol.">
        <title>The Global Catalogue of Microorganisms (GCM) 10K type strain sequencing project: providing services to taxonomists for standard genome sequencing and annotation.</title>
        <authorList>
            <consortium name="The Broad Institute Genomics Platform"/>
            <consortium name="The Broad Institute Genome Sequencing Center for Infectious Disease"/>
            <person name="Wu L."/>
            <person name="Ma J."/>
        </authorList>
    </citation>
    <scope>NUCLEOTIDE SEQUENCE [LARGE SCALE GENOMIC DNA]</scope>
    <source>
        <strain evidence="2 3">CGMCC 1.12543</strain>
    </source>
</reference>
<evidence type="ECO:0000313" key="3">
    <source>
        <dbReference type="Proteomes" id="UP001596099"/>
    </source>
</evidence>
<accession>A0ABD5RLR9</accession>